<keyword evidence="5 8" id="KW-0406">Ion transport</keyword>
<dbReference type="GO" id="GO:0030322">
    <property type="term" value="P:stabilization of membrane potential"/>
    <property type="evidence" value="ECO:0007669"/>
    <property type="project" value="TreeGrafter"/>
</dbReference>
<keyword evidence="2 8" id="KW-0813">Transport</keyword>
<feature type="domain" description="Potassium channel" evidence="10">
    <location>
        <begin position="226"/>
        <end position="284"/>
    </location>
</feature>
<name>A0A914GZF0_GLORO</name>
<proteinExistence type="inferred from homology"/>
<dbReference type="Gene3D" id="1.10.287.70">
    <property type="match status" value="1"/>
</dbReference>
<feature type="transmembrane region" description="Helical" evidence="9">
    <location>
        <begin position="129"/>
        <end position="154"/>
    </location>
</feature>
<dbReference type="GO" id="GO:0022841">
    <property type="term" value="F:potassium ion leak channel activity"/>
    <property type="evidence" value="ECO:0007669"/>
    <property type="project" value="TreeGrafter"/>
</dbReference>
<dbReference type="InterPro" id="IPR013099">
    <property type="entry name" value="K_chnl_dom"/>
</dbReference>
<organism evidence="11 12">
    <name type="scientific">Globodera rostochiensis</name>
    <name type="common">Golden nematode worm</name>
    <name type="synonym">Heterodera rostochiensis</name>
    <dbReference type="NCBI Taxonomy" id="31243"/>
    <lineage>
        <taxon>Eukaryota</taxon>
        <taxon>Metazoa</taxon>
        <taxon>Ecdysozoa</taxon>
        <taxon>Nematoda</taxon>
        <taxon>Chromadorea</taxon>
        <taxon>Rhabditida</taxon>
        <taxon>Tylenchina</taxon>
        <taxon>Tylenchomorpha</taxon>
        <taxon>Tylenchoidea</taxon>
        <taxon>Heteroderidae</taxon>
        <taxon>Heteroderinae</taxon>
        <taxon>Globodera</taxon>
    </lineage>
</organism>
<keyword evidence="11" id="KW-1185">Reference proteome</keyword>
<dbReference type="SUPFAM" id="SSF81324">
    <property type="entry name" value="Voltage-gated potassium channels"/>
    <property type="match status" value="2"/>
</dbReference>
<keyword evidence="6 9" id="KW-0472">Membrane</keyword>
<accession>A0A914GZF0</accession>
<dbReference type="WBParaSite" id="Gr19_v10_g11814.t2">
    <property type="protein sequence ID" value="Gr19_v10_g11814.t2"/>
    <property type="gene ID" value="Gr19_v10_g11814"/>
</dbReference>
<dbReference type="InterPro" id="IPR003280">
    <property type="entry name" value="2pore_dom_K_chnl"/>
</dbReference>
<keyword evidence="3 8" id="KW-0812">Transmembrane</keyword>
<dbReference type="AlphaFoldDB" id="A0A914GZF0"/>
<comment type="subcellular location">
    <subcellularLocation>
        <location evidence="1">Membrane</location>
        <topology evidence="1">Multi-pass membrane protein</topology>
    </subcellularLocation>
</comment>
<evidence type="ECO:0000256" key="8">
    <source>
        <dbReference type="RuleBase" id="RU003857"/>
    </source>
</evidence>
<evidence type="ECO:0000256" key="7">
    <source>
        <dbReference type="ARBA" id="ARBA00023303"/>
    </source>
</evidence>
<dbReference type="PANTHER" id="PTHR11003:SF334">
    <property type="entry name" value="FI03418P"/>
    <property type="match status" value="1"/>
</dbReference>
<evidence type="ECO:0000256" key="5">
    <source>
        <dbReference type="ARBA" id="ARBA00023065"/>
    </source>
</evidence>
<evidence type="ECO:0000256" key="4">
    <source>
        <dbReference type="ARBA" id="ARBA00022989"/>
    </source>
</evidence>
<keyword evidence="7 8" id="KW-0407">Ion channel</keyword>
<evidence type="ECO:0000256" key="1">
    <source>
        <dbReference type="ARBA" id="ARBA00004141"/>
    </source>
</evidence>
<evidence type="ECO:0000313" key="12">
    <source>
        <dbReference type="WBParaSite" id="Gr19_v10_g11814.t2"/>
    </source>
</evidence>
<dbReference type="PRINTS" id="PR01333">
    <property type="entry name" value="2POREKCHANEL"/>
</dbReference>
<dbReference type="GO" id="GO:0005886">
    <property type="term" value="C:plasma membrane"/>
    <property type="evidence" value="ECO:0007669"/>
    <property type="project" value="TreeGrafter"/>
</dbReference>
<evidence type="ECO:0000259" key="10">
    <source>
        <dbReference type="Pfam" id="PF07885"/>
    </source>
</evidence>
<feature type="transmembrane region" description="Helical" evidence="9">
    <location>
        <begin position="462"/>
        <end position="482"/>
    </location>
</feature>
<evidence type="ECO:0000256" key="9">
    <source>
        <dbReference type="SAM" id="Phobius"/>
    </source>
</evidence>
<evidence type="ECO:0000313" key="11">
    <source>
        <dbReference type="Proteomes" id="UP000887572"/>
    </source>
</evidence>
<sequence>MANNSNTIGAQCQLMFLVPIELVQNSPEGTKSGGGECRRRRALGGHAMSSMPCRRREAAQFMDFCIVCCRLNSKIFTNFDVHATGGAVSTPSKQITTTTTTTSSTKAAMSRRNHRRSKVTRVVNLVKRIIAFFFSHVGLCALVIGYAMLGAVVFRAVEGPHERYIQSEVTAARSVAVGVAWNATFRVNKLDRTEWERTVYSQTKLFKRKCLWAIHRGYDGKEFGRAAQWTFTGSFLYSLSIITTIGYGNTSAKTYFGKTLTILFAIIGIPLMLLFLTNIGDVMAKIFRFLYARSIRLKYNIILWHKRRQAAKIRRANSLVAKLTRANHPYLSTLRFQQQDDCSLESLGPGGGLAPVNGGLVTAAADVNDVRNLLAARAHLVQLEVKESVEAQLQRISVPLSLVLLTMLAYLGTGAILFCLWEEWTFLDSFYFCYISLTTIGFGDKFPGEAVGSDREAQEKLVITSIYLLAGMALLAMCFNLAQEEVVNKVAWLANKFRAREDEYDE</sequence>
<feature type="transmembrane region" description="Helical" evidence="9">
    <location>
        <begin position="260"/>
        <end position="279"/>
    </location>
</feature>
<dbReference type="Proteomes" id="UP000887572">
    <property type="component" value="Unplaced"/>
</dbReference>
<keyword evidence="4 9" id="KW-1133">Transmembrane helix</keyword>
<protein>
    <submittedName>
        <fullName evidence="12">Potassium channel domain-containing protein</fullName>
    </submittedName>
</protein>
<evidence type="ECO:0000256" key="6">
    <source>
        <dbReference type="ARBA" id="ARBA00023136"/>
    </source>
</evidence>
<evidence type="ECO:0000256" key="2">
    <source>
        <dbReference type="ARBA" id="ARBA00022448"/>
    </source>
</evidence>
<evidence type="ECO:0000256" key="3">
    <source>
        <dbReference type="ARBA" id="ARBA00022692"/>
    </source>
</evidence>
<feature type="transmembrane region" description="Helical" evidence="9">
    <location>
        <begin position="226"/>
        <end position="248"/>
    </location>
</feature>
<feature type="transmembrane region" description="Helical" evidence="9">
    <location>
        <begin position="396"/>
        <end position="418"/>
    </location>
</feature>
<dbReference type="Pfam" id="PF07885">
    <property type="entry name" value="Ion_trans_2"/>
    <property type="match status" value="2"/>
</dbReference>
<reference evidence="12" key="1">
    <citation type="submission" date="2022-11" db="UniProtKB">
        <authorList>
            <consortium name="WormBaseParasite"/>
        </authorList>
    </citation>
    <scope>IDENTIFICATION</scope>
</reference>
<comment type="similarity">
    <text evidence="8">Belongs to the two pore domain potassium channel (TC 1.A.1.8) family.</text>
</comment>
<dbReference type="PANTHER" id="PTHR11003">
    <property type="entry name" value="POTASSIUM CHANNEL, SUBFAMILY K"/>
    <property type="match status" value="1"/>
</dbReference>
<dbReference type="GO" id="GO:0015271">
    <property type="term" value="F:outward rectifier potassium channel activity"/>
    <property type="evidence" value="ECO:0007669"/>
    <property type="project" value="TreeGrafter"/>
</dbReference>
<feature type="domain" description="Potassium channel" evidence="10">
    <location>
        <begin position="406"/>
        <end position="485"/>
    </location>
</feature>